<dbReference type="InParanoid" id="A0A078B927"/>
<evidence type="ECO:0000313" key="2">
    <source>
        <dbReference type="Proteomes" id="UP000039865"/>
    </source>
</evidence>
<sequence length="166" mass="20145">MTAVQETDFFRQLREKSLNNLQNKPSSWTVDVKYINQAIETLDRVKYDLEEGLILKLQLQRLQQIDEIIMKNCFQNKTYNYLHALKCEEFHLKNDYKLNILKTFFQDHIIKHTQDYQKCWSGKEFQQLKSNEDKDKAFLECHRQWTKNVRENVSNELEARVRELLQ</sequence>
<reference evidence="1 2" key="1">
    <citation type="submission" date="2014-06" db="EMBL/GenBank/DDBJ databases">
        <authorList>
            <person name="Swart Estienne"/>
        </authorList>
    </citation>
    <scope>NUCLEOTIDE SEQUENCE [LARGE SCALE GENOMIC DNA]</scope>
    <source>
        <strain evidence="1 2">130c</strain>
    </source>
</reference>
<organism evidence="1 2">
    <name type="scientific">Stylonychia lemnae</name>
    <name type="common">Ciliate</name>
    <dbReference type="NCBI Taxonomy" id="5949"/>
    <lineage>
        <taxon>Eukaryota</taxon>
        <taxon>Sar</taxon>
        <taxon>Alveolata</taxon>
        <taxon>Ciliophora</taxon>
        <taxon>Intramacronucleata</taxon>
        <taxon>Spirotrichea</taxon>
        <taxon>Stichotrichia</taxon>
        <taxon>Sporadotrichida</taxon>
        <taxon>Oxytrichidae</taxon>
        <taxon>Stylonychinae</taxon>
        <taxon>Stylonychia</taxon>
    </lineage>
</organism>
<evidence type="ECO:0000313" key="1">
    <source>
        <dbReference type="EMBL" id="CDW90063.1"/>
    </source>
</evidence>
<accession>A0A078B927</accession>
<name>A0A078B927_STYLE</name>
<dbReference type="AlphaFoldDB" id="A0A078B927"/>
<gene>
    <name evidence="1" type="primary">Contig12457.g13291</name>
    <name evidence="1" type="ORF">STYLEM_19203</name>
</gene>
<dbReference type="EMBL" id="CCKQ01018128">
    <property type="protein sequence ID" value="CDW90063.1"/>
    <property type="molecule type" value="Genomic_DNA"/>
</dbReference>
<proteinExistence type="predicted"/>
<protein>
    <submittedName>
        <fullName evidence="1">Uncharacterized protein</fullName>
    </submittedName>
</protein>
<keyword evidence="2" id="KW-1185">Reference proteome</keyword>
<dbReference type="Proteomes" id="UP000039865">
    <property type="component" value="Unassembled WGS sequence"/>
</dbReference>